<evidence type="ECO:0000259" key="2">
    <source>
        <dbReference type="SMART" id="SM00014"/>
    </source>
</evidence>
<evidence type="ECO:0000256" key="1">
    <source>
        <dbReference type="SAM" id="Phobius"/>
    </source>
</evidence>
<dbReference type="SUPFAM" id="SSF48317">
    <property type="entry name" value="Acid phosphatase/Vanadium-dependent haloperoxidase"/>
    <property type="match status" value="1"/>
</dbReference>
<evidence type="ECO:0000313" key="3">
    <source>
        <dbReference type="EMBL" id="TCS61639.1"/>
    </source>
</evidence>
<proteinExistence type="predicted"/>
<protein>
    <submittedName>
        <fullName evidence="3">Undecaprenyl-diphosphatase</fullName>
    </submittedName>
</protein>
<keyword evidence="1" id="KW-0812">Transmembrane</keyword>
<dbReference type="InterPro" id="IPR036938">
    <property type="entry name" value="PAP2/HPO_sf"/>
</dbReference>
<dbReference type="AlphaFoldDB" id="A0A4R3J6W0"/>
<keyword evidence="1" id="KW-0472">Membrane</keyword>
<keyword evidence="1" id="KW-1133">Transmembrane helix</keyword>
<gene>
    <name evidence="3" type="ORF">EDD55_10748</name>
</gene>
<feature type="transmembrane region" description="Helical" evidence="1">
    <location>
        <begin position="102"/>
        <end position="120"/>
    </location>
</feature>
<feature type="transmembrane region" description="Helical" evidence="1">
    <location>
        <begin position="61"/>
        <end position="82"/>
    </location>
</feature>
<name>A0A4R3J6W0_9PROT</name>
<dbReference type="RefSeq" id="WP_132939355.1">
    <property type="nucleotide sequence ID" value="NZ_CP119676.1"/>
</dbReference>
<sequence length="199" mass="21376">METHFPLNVALFHAINADPDASPIIVNIARVIASSSPEVVIVLLLLVWFRHGAAERRALMVAGVATLAGLAINFIFASTMYAPRPFELGIGRTLLAHRLETSFPSDHVTFLLSLGFGLLASRGMPRLAWVLIGVGVATAWARVYLGVHFPLDMAGSAVISLSVALLSATLAGHLDGIFFARVERVHRALVSRFAKTGKK</sequence>
<dbReference type="Proteomes" id="UP000295304">
    <property type="component" value="Unassembled WGS sequence"/>
</dbReference>
<dbReference type="InterPro" id="IPR000326">
    <property type="entry name" value="PAP2/HPO"/>
</dbReference>
<organism evidence="3 4">
    <name type="scientific">Varunaivibrio sulfuroxidans</name>
    <dbReference type="NCBI Taxonomy" id="1773489"/>
    <lineage>
        <taxon>Bacteria</taxon>
        <taxon>Pseudomonadati</taxon>
        <taxon>Pseudomonadota</taxon>
        <taxon>Alphaproteobacteria</taxon>
        <taxon>Rhodospirillales</taxon>
        <taxon>Magnetovibrionaceae</taxon>
        <taxon>Varunaivibrio</taxon>
    </lineage>
</organism>
<comment type="caution">
    <text evidence="3">The sequence shown here is derived from an EMBL/GenBank/DDBJ whole genome shotgun (WGS) entry which is preliminary data.</text>
</comment>
<accession>A0A4R3J6W0</accession>
<keyword evidence="4" id="KW-1185">Reference proteome</keyword>
<feature type="domain" description="Phosphatidic acid phosphatase type 2/haloperoxidase" evidence="2">
    <location>
        <begin position="59"/>
        <end position="168"/>
    </location>
</feature>
<feature type="transmembrane region" description="Helical" evidence="1">
    <location>
        <begin position="157"/>
        <end position="180"/>
    </location>
</feature>
<dbReference type="Pfam" id="PF01569">
    <property type="entry name" value="PAP2"/>
    <property type="match status" value="1"/>
</dbReference>
<dbReference type="EMBL" id="SLZW01000007">
    <property type="protein sequence ID" value="TCS61639.1"/>
    <property type="molecule type" value="Genomic_DNA"/>
</dbReference>
<dbReference type="SMART" id="SM00014">
    <property type="entry name" value="acidPPc"/>
    <property type="match status" value="1"/>
</dbReference>
<feature type="transmembrane region" description="Helical" evidence="1">
    <location>
        <begin position="28"/>
        <end position="49"/>
    </location>
</feature>
<dbReference type="Gene3D" id="1.20.144.10">
    <property type="entry name" value="Phosphatidic acid phosphatase type 2/haloperoxidase"/>
    <property type="match status" value="1"/>
</dbReference>
<feature type="transmembrane region" description="Helical" evidence="1">
    <location>
        <begin position="127"/>
        <end position="145"/>
    </location>
</feature>
<evidence type="ECO:0000313" key="4">
    <source>
        <dbReference type="Proteomes" id="UP000295304"/>
    </source>
</evidence>
<reference evidence="3 4" key="1">
    <citation type="submission" date="2019-03" db="EMBL/GenBank/DDBJ databases">
        <title>Genomic Encyclopedia of Type Strains, Phase IV (KMG-IV): sequencing the most valuable type-strain genomes for metagenomic binning, comparative biology and taxonomic classification.</title>
        <authorList>
            <person name="Goeker M."/>
        </authorList>
    </citation>
    <scope>NUCLEOTIDE SEQUENCE [LARGE SCALE GENOMIC DNA]</scope>
    <source>
        <strain evidence="3 4">DSM 101688</strain>
    </source>
</reference>
<dbReference type="OrthoDB" id="9801622at2"/>